<dbReference type="Pfam" id="PF00149">
    <property type="entry name" value="Metallophos"/>
    <property type="match status" value="1"/>
</dbReference>
<evidence type="ECO:0000256" key="4">
    <source>
        <dbReference type="ARBA" id="ARBA00009028"/>
    </source>
</evidence>
<evidence type="ECO:0000256" key="13">
    <source>
        <dbReference type="ARBA" id="ARBA00023211"/>
    </source>
</evidence>
<evidence type="ECO:0000313" key="21">
    <source>
        <dbReference type="EMBL" id="SCV02794.1"/>
    </source>
</evidence>
<protein>
    <recommendedName>
        <fullName evidence="16">Double-strand break repair protein</fullName>
    </recommendedName>
</protein>
<dbReference type="GO" id="GO:0042138">
    <property type="term" value="P:meiotic DNA double-strand break formation"/>
    <property type="evidence" value="ECO:0007669"/>
    <property type="project" value="TreeGrafter"/>
</dbReference>
<keyword evidence="14 16" id="KW-0539">Nucleus</keyword>
<dbReference type="GO" id="GO:0007095">
    <property type="term" value="P:mitotic G2 DNA damage checkpoint signaling"/>
    <property type="evidence" value="ECO:0007669"/>
    <property type="project" value="TreeGrafter"/>
</dbReference>
<keyword evidence="6 16" id="KW-0540">Nuclease</keyword>
<dbReference type="GO" id="GO:0000723">
    <property type="term" value="P:telomere maintenance"/>
    <property type="evidence" value="ECO:0007669"/>
    <property type="project" value="TreeGrafter"/>
</dbReference>
<dbReference type="Proteomes" id="UP000191144">
    <property type="component" value="Chromosome H"/>
</dbReference>
<dbReference type="PANTHER" id="PTHR10139:SF1">
    <property type="entry name" value="DOUBLE-STRAND BREAK REPAIR PROTEIN MRE11"/>
    <property type="match status" value="1"/>
</dbReference>
<reference evidence="22" key="1">
    <citation type="submission" date="2016-03" db="EMBL/GenBank/DDBJ databases">
        <authorList>
            <person name="Devillers Hugo."/>
        </authorList>
    </citation>
    <scope>NUCLEOTIDE SEQUENCE [LARGE SCALE GENOMIC DNA]</scope>
</reference>
<evidence type="ECO:0000256" key="18">
    <source>
        <dbReference type="RuleBase" id="RU003447"/>
    </source>
</evidence>
<evidence type="ECO:0000256" key="8">
    <source>
        <dbReference type="ARBA" id="ARBA00022759"/>
    </source>
</evidence>
<keyword evidence="5" id="KW-0158">Chromosome</keyword>
<dbReference type="GO" id="GO:0006303">
    <property type="term" value="P:double-strand break repair via nonhomologous end joining"/>
    <property type="evidence" value="ECO:0007669"/>
    <property type="project" value="TreeGrafter"/>
</dbReference>
<feature type="compositionally biased region" description="Basic residues" evidence="19">
    <location>
        <begin position="631"/>
        <end position="640"/>
    </location>
</feature>
<evidence type="ECO:0000256" key="10">
    <source>
        <dbReference type="ARBA" id="ARBA00022801"/>
    </source>
</evidence>
<dbReference type="SUPFAM" id="SSF56300">
    <property type="entry name" value="Metallo-dependent phosphatases"/>
    <property type="match status" value="1"/>
</dbReference>
<evidence type="ECO:0000256" key="11">
    <source>
        <dbReference type="ARBA" id="ARBA00022839"/>
    </source>
</evidence>
<keyword evidence="8 16" id="KW-0255">Endonuclease</keyword>
<evidence type="ECO:0000256" key="6">
    <source>
        <dbReference type="ARBA" id="ARBA00022722"/>
    </source>
</evidence>
<dbReference type="SMART" id="SM01347">
    <property type="entry name" value="Mre11_DNA_bind"/>
    <property type="match status" value="1"/>
</dbReference>
<evidence type="ECO:0000256" key="3">
    <source>
        <dbReference type="ARBA" id="ARBA00004286"/>
    </source>
</evidence>
<evidence type="ECO:0000256" key="7">
    <source>
        <dbReference type="ARBA" id="ARBA00022723"/>
    </source>
</evidence>
<comment type="subcellular location">
    <subcellularLocation>
        <location evidence="3">Chromosome</location>
    </subcellularLocation>
    <subcellularLocation>
        <location evidence="2 16">Nucleus</location>
    </subcellularLocation>
</comment>
<keyword evidence="13 16" id="KW-0464">Manganese</keyword>
<comment type="similarity">
    <text evidence="4 16 18">Belongs to the MRE11/RAD32 family.</text>
</comment>
<dbReference type="Gene3D" id="3.60.21.10">
    <property type="match status" value="1"/>
</dbReference>
<evidence type="ECO:0000256" key="5">
    <source>
        <dbReference type="ARBA" id="ARBA00022454"/>
    </source>
</evidence>
<dbReference type="InterPro" id="IPR007281">
    <property type="entry name" value="Mre11_DNA-bd"/>
</dbReference>
<feature type="domain" description="Mre11 DNA-binding" evidence="20">
    <location>
        <begin position="292"/>
        <end position="464"/>
    </location>
</feature>
<dbReference type="GO" id="GO:0008296">
    <property type="term" value="F:3'-5'-DNA exonuclease activity"/>
    <property type="evidence" value="ECO:0007669"/>
    <property type="project" value="InterPro"/>
</dbReference>
<evidence type="ECO:0000256" key="16">
    <source>
        <dbReference type="PIRNR" id="PIRNR000882"/>
    </source>
</evidence>
<evidence type="ECO:0000313" key="22">
    <source>
        <dbReference type="Proteomes" id="UP000191144"/>
    </source>
</evidence>
<dbReference type="InterPro" id="IPR029052">
    <property type="entry name" value="Metallo-depent_PP-like"/>
</dbReference>
<dbReference type="InterPro" id="IPR038487">
    <property type="entry name" value="Mre11_capping_dom"/>
</dbReference>
<keyword evidence="7" id="KW-0479">Metal-binding</keyword>
<dbReference type="GO" id="GO:0000014">
    <property type="term" value="F:single-stranded DNA endodeoxyribonuclease activity"/>
    <property type="evidence" value="ECO:0007669"/>
    <property type="project" value="TreeGrafter"/>
</dbReference>
<evidence type="ECO:0000256" key="17">
    <source>
        <dbReference type="PIRSR" id="PIRSR000882-1"/>
    </source>
</evidence>
<evidence type="ECO:0000256" key="1">
    <source>
        <dbReference type="ARBA" id="ARBA00001936"/>
    </source>
</evidence>
<evidence type="ECO:0000256" key="12">
    <source>
        <dbReference type="ARBA" id="ARBA00023204"/>
    </source>
</evidence>
<keyword evidence="12 16" id="KW-0234">DNA repair</keyword>
<dbReference type="Pfam" id="PF04152">
    <property type="entry name" value="Mre11_DNA_bind"/>
    <property type="match status" value="1"/>
</dbReference>
<accession>A0A1G4KE50</accession>
<dbReference type="InterPro" id="IPR041796">
    <property type="entry name" value="Mre11_N"/>
</dbReference>
<sequence>MLEYPDPDTIRILVTSDNHVGYNENDPMTGDDSWKTFAEIMSVAREKNVDMVLQGGDLFHANKPSKKALYHVMKCLRLNCMGDKPCELELLSDPSTVFKYGEFTDVNYEDPNMNVSIPVFGISGNHDDASGDALLSPMDILQISGLVNHFGKVMESDNIEVTPLLFQKGNTKLALYGLASVRDERLFRTFKEGKVKFNVPAVRDGEWFSIMCVHQNHTGHTNTAFLPEQFLPDFLDLVVWGHEHECIPHLMHNSTKGFDVLQPGSSVATSLCDAESKEKQVFILEIQNGKQPQLTGIPLKTSRRFIMRDVSLKSISALKPHDRDSITKLLQQEVQDMINEALGEKAQKNAEGLEQIIPTSDLPLIRLRVDYSAKSEQGLDYQVENARRFSNRFVGTVANTNNVIQLYKKKKQTAKKAQDRMDIDSLTGNRDGDVGVQAMVQNLLQSMNLSLLPELGLNEAIGRFVEKDEKNALKDYIDREIDNEVKLLITNQQLGNVDDIHDLKKLVKDVRSANSLNSNPQAFREQENAAASFATQSWGSGITGRDVEVDSSGTNGRTSKSRMRNTVKHRTQKRNGPSGLSAEIIESDESDRDISPIEIDDEPEPTTQSGRRDVDTMEPPVTEGGSGHKTSTTRKRRAKTNTKGGRTPKTDVLSSLLASKRGG</sequence>
<keyword evidence="9 16" id="KW-0227">DNA damage</keyword>
<dbReference type="InterPro" id="IPR004843">
    <property type="entry name" value="Calcineurin-like_PHP"/>
</dbReference>
<dbReference type="GO" id="GO:0035861">
    <property type="term" value="C:site of double-strand break"/>
    <property type="evidence" value="ECO:0007669"/>
    <property type="project" value="TreeGrafter"/>
</dbReference>
<keyword evidence="15 16" id="KW-0469">Meiosis</keyword>
<dbReference type="EMBL" id="LT598480">
    <property type="protein sequence ID" value="SCV02794.1"/>
    <property type="molecule type" value="Genomic_DNA"/>
</dbReference>
<dbReference type="PIRSF" id="PIRSF000882">
    <property type="entry name" value="DSB_repair_MRE11"/>
    <property type="match status" value="1"/>
</dbReference>
<dbReference type="GO" id="GO:0030145">
    <property type="term" value="F:manganese ion binding"/>
    <property type="evidence" value="ECO:0007669"/>
    <property type="project" value="UniProtKB-UniRule"/>
</dbReference>
<evidence type="ECO:0000256" key="9">
    <source>
        <dbReference type="ARBA" id="ARBA00022763"/>
    </source>
</evidence>
<evidence type="ECO:0000256" key="2">
    <source>
        <dbReference type="ARBA" id="ARBA00004123"/>
    </source>
</evidence>
<dbReference type="AlphaFoldDB" id="A0A1G4KE50"/>
<keyword evidence="11 16" id="KW-0269">Exonuclease</keyword>
<dbReference type="Gene3D" id="3.30.110.110">
    <property type="entry name" value="Mre11, capping domain"/>
    <property type="match status" value="1"/>
</dbReference>
<dbReference type="GO" id="GO:0000724">
    <property type="term" value="P:double-strand break repair via homologous recombination"/>
    <property type="evidence" value="ECO:0007669"/>
    <property type="project" value="TreeGrafter"/>
</dbReference>
<dbReference type="GO" id="GO:0030870">
    <property type="term" value="C:Mre11 complex"/>
    <property type="evidence" value="ECO:0007669"/>
    <property type="project" value="UniProtKB-UniRule"/>
</dbReference>
<evidence type="ECO:0000259" key="20">
    <source>
        <dbReference type="SMART" id="SM01347"/>
    </source>
</evidence>
<name>A0A1G4KE50_9SACH</name>
<feature type="compositionally biased region" description="Basic residues" evidence="19">
    <location>
        <begin position="559"/>
        <end position="573"/>
    </location>
</feature>
<keyword evidence="22" id="KW-1185">Reference proteome</keyword>
<dbReference type="GO" id="GO:0097552">
    <property type="term" value="P:mitochondrial double-strand break repair via homologous recombination"/>
    <property type="evidence" value="ECO:0007669"/>
    <property type="project" value="TreeGrafter"/>
</dbReference>
<dbReference type="GO" id="GO:0031573">
    <property type="term" value="P:mitotic intra-S DNA damage checkpoint signaling"/>
    <property type="evidence" value="ECO:0007669"/>
    <property type="project" value="TreeGrafter"/>
</dbReference>
<dbReference type="PANTHER" id="PTHR10139">
    <property type="entry name" value="DOUBLE-STRAND BREAK REPAIR PROTEIN MRE11"/>
    <property type="match status" value="1"/>
</dbReference>
<evidence type="ECO:0000256" key="19">
    <source>
        <dbReference type="SAM" id="MobiDB-lite"/>
    </source>
</evidence>
<dbReference type="OrthoDB" id="30417at2759"/>
<evidence type="ECO:0000256" key="14">
    <source>
        <dbReference type="ARBA" id="ARBA00023242"/>
    </source>
</evidence>
<dbReference type="CDD" id="cd00840">
    <property type="entry name" value="MPP_Mre11_N"/>
    <property type="match status" value="1"/>
</dbReference>
<comment type="function">
    <text evidence="16">Core component of the MRN complex, which plays a central role in double-strand break (DSB) repair, DNA recombination, maintenance of telomere integrity and meiosis. The MRN complex is involved in the repair of DNA double-strand breaks (DSBs) via homologous recombination (HR), an error-free mechanism which primarily occurs during S and G2 phases. The complex (1) mediates the end resection of damaged DNA, which generates proper single-stranded DNA, a key initial steps in HR, and is (2) required for the recruitment of other repair factors and efficient activation of ATM and ATR upon DNA damage. Within the MRN complex, MRE11 possesses both single-strand endonuclease activity and double-strand-specific 3'-5' exonuclease activity. MRE11 first endonucleolytically cleaves the 5' strand at DNA DSB ends to prevent non-homologous end joining (NHEJ) and licence HR. It then generates a single-stranded DNA gap via 3' to 5' exonucleolytic degradation, which is required for single-strand invasion and recombination.</text>
</comment>
<organism evidence="21 22">
    <name type="scientific">Lachancea meyersii CBS 8951</name>
    <dbReference type="NCBI Taxonomy" id="1266667"/>
    <lineage>
        <taxon>Eukaryota</taxon>
        <taxon>Fungi</taxon>
        <taxon>Dikarya</taxon>
        <taxon>Ascomycota</taxon>
        <taxon>Saccharomycotina</taxon>
        <taxon>Saccharomycetes</taxon>
        <taxon>Saccharomycetales</taxon>
        <taxon>Saccharomycetaceae</taxon>
        <taxon>Lachancea</taxon>
    </lineage>
</organism>
<dbReference type="FunFam" id="3.60.21.10:FF:000011">
    <property type="entry name" value="Double-strand break repair protein"/>
    <property type="match status" value="1"/>
</dbReference>
<keyword evidence="10 16" id="KW-0378">Hydrolase</keyword>
<comment type="cofactor">
    <cofactor evidence="1 16">
        <name>Mn(2+)</name>
        <dbReference type="ChEBI" id="CHEBI:29035"/>
    </cofactor>
</comment>
<gene>
    <name evidence="21" type="ORF">LAME_0H05270G</name>
</gene>
<proteinExistence type="inferred from homology"/>
<dbReference type="NCBIfam" id="TIGR00583">
    <property type="entry name" value="mre11"/>
    <property type="match status" value="1"/>
</dbReference>
<dbReference type="InterPro" id="IPR003701">
    <property type="entry name" value="Mre11"/>
</dbReference>
<feature type="active site" description="Proton donor" evidence="17">
    <location>
        <position position="126"/>
    </location>
</feature>
<feature type="region of interest" description="Disordered" evidence="19">
    <location>
        <begin position="525"/>
        <end position="663"/>
    </location>
</feature>
<evidence type="ECO:0000256" key="15">
    <source>
        <dbReference type="ARBA" id="ARBA00023254"/>
    </source>
</evidence>